<dbReference type="InterPro" id="IPR048254">
    <property type="entry name" value="CDP_ALCOHOL_P_TRANSF_CS"/>
</dbReference>
<dbReference type="GO" id="GO:0016780">
    <property type="term" value="F:phosphotransferase activity, for other substituted phosphate groups"/>
    <property type="evidence" value="ECO:0007669"/>
    <property type="project" value="InterPro"/>
</dbReference>
<comment type="similarity">
    <text evidence="2">Belongs to the CDP-alcohol phosphatidyltransferase class-I family.</text>
</comment>
<dbReference type="PROSITE" id="PS00379">
    <property type="entry name" value="CDP_ALCOHOL_P_TRANSF"/>
    <property type="match status" value="1"/>
</dbReference>
<dbReference type="InterPro" id="IPR000462">
    <property type="entry name" value="CDP-OH_P_trans"/>
</dbReference>
<dbReference type="Proteomes" id="UP000184440">
    <property type="component" value="Unassembled WGS sequence"/>
</dbReference>
<keyword evidence="3" id="KW-0812">Transmembrane</keyword>
<reference evidence="4 5" key="1">
    <citation type="submission" date="2016-11" db="EMBL/GenBank/DDBJ databases">
        <authorList>
            <person name="Jaros S."/>
            <person name="Januszkiewicz K."/>
            <person name="Wedrychowicz H."/>
        </authorList>
    </citation>
    <scope>NUCLEOTIDE SEQUENCE [LARGE SCALE GENOMIC DNA]</scope>
    <source>
        <strain evidence="4 5">DSM 46144</strain>
    </source>
</reference>
<dbReference type="GO" id="GO:0016020">
    <property type="term" value="C:membrane"/>
    <property type="evidence" value="ECO:0007669"/>
    <property type="project" value="InterPro"/>
</dbReference>
<dbReference type="RefSeq" id="WP_073259493.1">
    <property type="nucleotide sequence ID" value="NZ_FRCS01000006.1"/>
</dbReference>
<protein>
    <submittedName>
        <fullName evidence="4">CDP-diacylglycerol--glycerol-3-phosphate 3-phosphatidyltransferase</fullName>
    </submittedName>
</protein>
<feature type="transmembrane region" description="Helical" evidence="3">
    <location>
        <begin position="102"/>
        <end position="128"/>
    </location>
</feature>
<keyword evidence="3" id="KW-1133">Transmembrane helix</keyword>
<dbReference type="InterPro" id="IPR043130">
    <property type="entry name" value="CDP-OH_PTrfase_TM_dom"/>
</dbReference>
<feature type="transmembrane region" description="Helical" evidence="3">
    <location>
        <begin position="28"/>
        <end position="55"/>
    </location>
</feature>
<proteinExistence type="inferred from homology"/>
<dbReference type="STRING" id="134849.SAMN05443668_106181"/>
<dbReference type="EMBL" id="FRCS01000006">
    <property type="protein sequence ID" value="SHN39017.1"/>
    <property type="molecule type" value="Genomic_DNA"/>
</dbReference>
<gene>
    <name evidence="4" type="ORF">SAMN05443668_106181</name>
</gene>
<dbReference type="GO" id="GO:0008654">
    <property type="term" value="P:phospholipid biosynthetic process"/>
    <property type="evidence" value="ECO:0007669"/>
    <property type="project" value="InterPro"/>
</dbReference>
<feature type="transmembrane region" description="Helical" evidence="3">
    <location>
        <begin position="168"/>
        <end position="191"/>
    </location>
</feature>
<evidence type="ECO:0000313" key="4">
    <source>
        <dbReference type="EMBL" id="SHN39017.1"/>
    </source>
</evidence>
<organism evidence="4 5">
    <name type="scientific">Cryptosporangium aurantiacum</name>
    <dbReference type="NCBI Taxonomy" id="134849"/>
    <lineage>
        <taxon>Bacteria</taxon>
        <taxon>Bacillati</taxon>
        <taxon>Actinomycetota</taxon>
        <taxon>Actinomycetes</taxon>
        <taxon>Cryptosporangiales</taxon>
        <taxon>Cryptosporangiaceae</taxon>
        <taxon>Cryptosporangium</taxon>
    </lineage>
</organism>
<dbReference type="OrthoDB" id="5244713at2"/>
<dbReference type="AlphaFoldDB" id="A0A1M7R252"/>
<evidence type="ECO:0000256" key="1">
    <source>
        <dbReference type="ARBA" id="ARBA00022679"/>
    </source>
</evidence>
<dbReference type="Pfam" id="PF01066">
    <property type="entry name" value="CDP-OH_P_transf"/>
    <property type="match status" value="1"/>
</dbReference>
<dbReference type="Gene3D" id="1.20.120.1760">
    <property type="match status" value="1"/>
</dbReference>
<evidence type="ECO:0000313" key="5">
    <source>
        <dbReference type="Proteomes" id="UP000184440"/>
    </source>
</evidence>
<sequence length="194" mass="20566">MTLVDAPSLLRVGPLLTVPNGITVVRTLAAVVAGVVAVVCASMTLLVVAYGVYWLGDMLDGWAARRLDQETRAGAVLDIVSDRACTAVLCVGLVVLVPNTAVVASVFLPSFMVLDTMLSLAFLCWPVVSPNYFHLVDRRVWALNWSPAAKALNTAGVIGAVAVGQYQWALVLALAVLVVKLWSAVAVARLLDRP</sequence>
<feature type="transmembrane region" description="Helical" evidence="3">
    <location>
        <begin position="140"/>
        <end position="162"/>
    </location>
</feature>
<name>A0A1M7R252_9ACTN</name>
<accession>A0A1M7R252</accession>
<evidence type="ECO:0000256" key="2">
    <source>
        <dbReference type="RuleBase" id="RU003750"/>
    </source>
</evidence>
<keyword evidence="5" id="KW-1185">Reference proteome</keyword>
<evidence type="ECO:0000256" key="3">
    <source>
        <dbReference type="SAM" id="Phobius"/>
    </source>
</evidence>
<keyword evidence="1 2" id="KW-0808">Transferase</keyword>
<keyword evidence="3" id="KW-0472">Membrane</keyword>